<dbReference type="OrthoDB" id="597270at2"/>
<dbReference type="CDD" id="cd00761">
    <property type="entry name" value="Glyco_tranf_GTA_type"/>
    <property type="match status" value="1"/>
</dbReference>
<name>A0A4R1RE97_9FLAO</name>
<dbReference type="Pfam" id="PF00535">
    <property type="entry name" value="Glycos_transf_2"/>
    <property type="match status" value="1"/>
</dbReference>
<accession>A0A4R1RE97</accession>
<dbReference type="PANTHER" id="PTHR22916:SF3">
    <property type="entry name" value="UDP-GLCNAC:BETAGAL BETA-1,3-N-ACETYLGLUCOSAMINYLTRANSFERASE-LIKE PROTEIN 1"/>
    <property type="match status" value="1"/>
</dbReference>
<dbReference type="AlphaFoldDB" id="A0A4R1RE97"/>
<evidence type="ECO:0000313" key="2">
    <source>
        <dbReference type="EMBL" id="TCL63882.1"/>
    </source>
</evidence>
<dbReference type="GO" id="GO:0016758">
    <property type="term" value="F:hexosyltransferase activity"/>
    <property type="evidence" value="ECO:0007669"/>
    <property type="project" value="UniProtKB-ARBA"/>
</dbReference>
<protein>
    <submittedName>
        <fullName evidence="2">Glycosyltransferase involved in cell wall biosynthesis</fullName>
    </submittedName>
</protein>
<dbReference type="RefSeq" id="WP_132218720.1">
    <property type="nucleotide sequence ID" value="NZ_OX156936.1"/>
</dbReference>
<comment type="caution">
    <text evidence="2">The sequence shown here is derived from an EMBL/GenBank/DDBJ whole genome shotgun (WGS) entry which is preliminary data.</text>
</comment>
<keyword evidence="2" id="KW-0808">Transferase</keyword>
<evidence type="ECO:0000313" key="3">
    <source>
        <dbReference type="Proteomes" id="UP000295455"/>
    </source>
</evidence>
<dbReference type="Gene3D" id="3.90.550.10">
    <property type="entry name" value="Spore Coat Polysaccharide Biosynthesis Protein SpsA, Chain A"/>
    <property type="match status" value="1"/>
</dbReference>
<dbReference type="SUPFAM" id="SSF53448">
    <property type="entry name" value="Nucleotide-diphospho-sugar transferases"/>
    <property type="match status" value="1"/>
</dbReference>
<dbReference type="InterPro" id="IPR029044">
    <property type="entry name" value="Nucleotide-diphossugar_trans"/>
</dbReference>
<dbReference type="InterPro" id="IPR001173">
    <property type="entry name" value="Glyco_trans_2-like"/>
</dbReference>
<evidence type="ECO:0000259" key="1">
    <source>
        <dbReference type="Pfam" id="PF00535"/>
    </source>
</evidence>
<proteinExistence type="predicted"/>
<sequence length="315" mass="37027">MISIVIPCYNRENLIVQTLLSIKKQTYEDWECIIVDDGSQDGTYFEIEKFIETDSRFKLYKRPETKPKGPSACRNYAITKSKGDYLQFFDSDDVMHPDHLKIKFEAINTHDFQFVSCDLKRVVFENELDFDLYKKKDLDNNLDIFKDFVKGGFPLMMMAPLWKFDFIKLYLPMREDMDMLEDHELYARALKDVTSYFHINKVLILLRDGHESLTNKFLKDVSSGVVSYLKATKTVFDLIDGDNEIELALLKKVLWVFRLAIAQKEYDSADLCLTFIKKNTKGIILNMKILRIEVFYNLFRSIGRGDTLFKRLLKI</sequence>
<dbReference type="PANTHER" id="PTHR22916">
    <property type="entry name" value="GLYCOSYLTRANSFERASE"/>
    <property type="match status" value="1"/>
</dbReference>
<organism evidence="2 3">
    <name type="scientific">Mariniflexile fucanivorans</name>
    <dbReference type="NCBI Taxonomy" id="264023"/>
    <lineage>
        <taxon>Bacteria</taxon>
        <taxon>Pseudomonadati</taxon>
        <taxon>Bacteroidota</taxon>
        <taxon>Flavobacteriia</taxon>
        <taxon>Flavobacteriales</taxon>
        <taxon>Flavobacteriaceae</taxon>
        <taxon>Mariniflexile</taxon>
    </lineage>
</organism>
<feature type="domain" description="Glycosyltransferase 2-like" evidence="1">
    <location>
        <begin position="3"/>
        <end position="125"/>
    </location>
</feature>
<reference evidence="2 3" key="1">
    <citation type="submission" date="2019-03" db="EMBL/GenBank/DDBJ databases">
        <title>Genomic Encyclopedia of Type Strains, Phase IV (KMG-IV): sequencing the most valuable type-strain genomes for metagenomic binning, comparative biology and taxonomic classification.</title>
        <authorList>
            <person name="Goeker M."/>
        </authorList>
    </citation>
    <scope>NUCLEOTIDE SEQUENCE [LARGE SCALE GENOMIC DNA]</scope>
    <source>
        <strain evidence="2 3">DSM 18792</strain>
    </source>
</reference>
<keyword evidence="3" id="KW-1185">Reference proteome</keyword>
<gene>
    <name evidence="2" type="ORF">EV196_10878</name>
</gene>
<dbReference type="EMBL" id="SLUP01000008">
    <property type="protein sequence ID" value="TCL63882.1"/>
    <property type="molecule type" value="Genomic_DNA"/>
</dbReference>
<dbReference type="Proteomes" id="UP000295455">
    <property type="component" value="Unassembled WGS sequence"/>
</dbReference>